<dbReference type="Pfam" id="PF02805">
    <property type="entry name" value="Ada_Zn_binding"/>
    <property type="match status" value="1"/>
</dbReference>
<reference evidence="6" key="1">
    <citation type="submission" date="2017-04" db="EMBL/GenBank/DDBJ databases">
        <title>Finegoldia magna isolated from orthopedic joint implant-associated infections.</title>
        <authorList>
            <person name="Bjorklund S."/>
            <person name="Bruggemann H."/>
            <person name="Jensen A."/>
            <person name="Hellmark B."/>
            <person name="Soderquist B."/>
        </authorList>
    </citation>
    <scope>NUCLEOTIDE SEQUENCE [LARGE SCALE GENOMIC DNA]</scope>
    <source>
        <strain evidence="6">CCUG 54800</strain>
    </source>
</reference>
<evidence type="ECO:0000256" key="1">
    <source>
        <dbReference type="ARBA" id="ARBA00023159"/>
    </source>
</evidence>
<dbReference type="GO" id="GO:0008270">
    <property type="term" value="F:zinc ion binding"/>
    <property type="evidence" value="ECO:0007669"/>
    <property type="project" value="InterPro"/>
</dbReference>
<feature type="domain" description="TNase-like" evidence="4">
    <location>
        <begin position="127"/>
        <end position="271"/>
    </location>
</feature>
<protein>
    <recommendedName>
        <fullName evidence="4">TNase-like domain-containing protein</fullName>
    </recommendedName>
</protein>
<dbReference type="SUPFAM" id="SSF50199">
    <property type="entry name" value="Staphylococcal nuclease"/>
    <property type="match status" value="1"/>
</dbReference>
<feature type="transmembrane region" description="Helical" evidence="3">
    <location>
        <begin position="50"/>
        <end position="71"/>
    </location>
</feature>
<dbReference type="Proteomes" id="UP000215413">
    <property type="component" value="Unassembled WGS sequence"/>
</dbReference>
<name>A0A233V9N8_FINMA</name>
<dbReference type="SMART" id="SM00318">
    <property type="entry name" value="SNc"/>
    <property type="match status" value="1"/>
</dbReference>
<sequence length="346" mass="39561">MKTFFKIIGIIILVCIVISLVPYLLIFAGIGGLIYSAIKYFKTKELKKYGMYFGGSSLAIILGIILIIWFSSSSEQTAKKRELEKTNSVVSTVNDSKVEEKKEEPKEKAEEKTEEKESTINNDDTSIFETAKVVSITDGDTIVVDINGKTEKLRFIGIDTPETHHPSKPVQYFGKEASDYTTKQLTNKTIYLQKDVSDRDKYGRLLRYVWIVKPSKNEPSKEEVIANCFNAELVKNGYAHAYTYPPDVKYNEIFKELEAKSREKHIGLWNNNNSDDNENSKEIVVNEKINQRYIADTKEGVIKGNRNSRIYHMPGQRSYNKISKKNVVYFKTEEEAKAAGYRPAKR</sequence>
<organism evidence="5 6">
    <name type="scientific">Finegoldia magna</name>
    <name type="common">Peptostreptococcus magnus</name>
    <dbReference type="NCBI Taxonomy" id="1260"/>
    <lineage>
        <taxon>Bacteria</taxon>
        <taxon>Bacillati</taxon>
        <taxon>Bacillota</taxon>
        <taxon>Tissierellia</taxon>
        <taxon>Tissierellales</taxon>
        <taxon>Peptoniphilaceae</taxon>
        <taxon>Finegoldia</taxon>
    </lineage>
</organism>
<evidence type="ECO:0000313" key="6">
    <source>
        <dbReference type="Proteomes" id="UP000215413"/>
    </source>
</evidence>
<evidence type="ECO:0000256" key="2">
    <source>
        <dbReference type="SAM" id="MobiDB-lite"/>
    </source>
</evidence>
<dbReference type="InterPro" id="IPR035437">
    <property type="entry name" value="SNase_OB-fold_sf"/>
</dbReference>
<dbReference type="PROSITE" id="PS50830">
    <property type="entry name" value="TNASE_3"/>
    <property type="match status" value="1"/>
</dbReference>
<feature type="transmembrane region" description="Helical" evidence="3">
    <location>
        <begin position="7"/>
        <end position="38"/>
    </location>
</feature>
<dbReference type="InterPro" id="IPR035451">
    <property type="entry name" value="Ada-like_dom_sf"/>
</dbReference>
<feature type="compositionally biased region" description="Basic and acidic residues" evidence="2">
    <location>
        <begin position="96"/>
        <end position="118"/>
    </location>
</feature>
<dbReference type="InterPro" id="IPR004026">
    <property type="entry name" value="Ada_DNA_repair_Zn-bd"/>
</dbReference>
<keyword evidence="3" id="KW-0812">Transmembrane</keyword>
<dbReference type="Gene3D" id="3.40.10.10">
    <property type="entry name" value="DNA Methylphosphotriester Repair Domain"/>
    <property type="match status" value="1"/>
</dbReference>
<dbReference type="GO" id="GO:0008168">
    <property type="term" value="F:methyltransferase activity"/>
    <property type="evidence" value="ECO:0007669"/>
    <property type="project" value="InterPro"/>
</dbReference>
<dbReference type="Pfam" id="PF00565">
    <property type="entry name" value="SNase"/>
    <property type="match status" value="1"/>
</dbReference>
<dbReference type="GO" id="GO:0006281">
    <property type="term" value="P:DNA repair"/>
    <property type="evidence" value="ECO:0007669"/>
    <property type="project" value="InterPro"/>
</dbReference>
<accession>A0A233V9N8</accession>
<feature type="region of interest" description="Disordered" evidence="2">
    <location>
        <begin position="94"/>
        <end position="121"/>
    </location>
</feature>
<dbReference type="AlphaFoldDB" id="A0A233V9N8"/>
<proteinExistence type="predicted"/>
<evidence type="ECO:0000313" key="5">
    <source>
        <dbReference type="EMBL" id="OXZ29119.1"/>
    </source>
</evidence>
<dbReference type="Gene3D" id="2.40.50.90">
    <property type="match status" value="1"/>
</dbReference>
<dbReference type="InterPro" id="IPR016071">
    <property type="entry name" value="Staphylococal_nuclease_OB-fold"/>
</dbReference>
<dbReference type="EMBL" id="NDYC01000004">
    <property type="protein sequence ID" value="OXZ29119.1"/>
    <property type="molecule type" value="Genomic_DNA"/>
</dbReference>
<gene>
    <name evidence="5" type="ORF">B9N49_00415</name>
</gene>
<evidence type="ECO:0000256" key="3">
    <source>
        <dbReference type="SAM" id="Phobius"/>
    </source>
</evidence>
<dbReference type="GO" id="GO:0006355">
    <property type="term" value="P:regulation of DNA-templated transcription"/>
    <property type="evidence" value="ECO:0007669"/>
    <property type="project" value="InterPro"/>
</dbReference>
<dbReference type="SUPFAM" id="SSF57884">
    <property type="entry name" value="Ada DNA repair protein, N-terminal domain (N-Ada 10)"/>
    <property type="match status" value="1"/>
</dbReference>
<keyword evidence="3" id="KW-1133">Transmembrane helix</keyword>
<dbReference type="GO" id="GO:0003677">
    <property type="term" value="F:DNA binding"/>
    <property type="evidence" value="ECO:0007669"/>
    <property type="project" value="InterPro"/>
</dbReference>
<keyword evidence="1" id="KW-0010">Activator</keyword>
<comment type="caution">
    <text evidence="5">The sequence shown here is derived from an EMBL/GenBank/DDBJ whole genome shotgun (WGS) entry which is preliminary data.</text>
</comment>
<dbReference type="RefSeq" id="WP_094205063.1">
    <property type="nucleotide sequence ID" value="NZ_NDYC01000004.1"/>
</dbReference>
<evidence type="ECO:0000259" key="4">
    <source>
        <dbReference type="PROSITE" id="PS50830"/>
    </source>
</evidence>
<keyword evidence="3" id="KW-0472">Membrane</keyword>